<comment type="subcellular location">
    <subcellularLocation>
        <location evidence="1">Endoplasmic reticulum membrane</location>
        <topology evidence="1">Multi-pass membrane protein</topology>
    </subcellularLocation>
</comment>
<keyword evidence="4 8" id="KW-0812">Transmembrane</keyword>
<evidence type="ECO:0000256" key="4">
    <source>
        <dbReference type="ARBA" id="ARBA00022692"/>
    </source>
</evidence>
<evidence type="ECO:0000256" key="8">
    <source>
        <dbReference type="SAM" id="Phobius"/>
    </source>
</evidence>
<dbReference type="GO" id="GO:0006506">
    <property type="term" value="P:GPI anchor biosynthetic process"/>
    <property type="evidence" value="ECO:0007669"/>
    <property type="project" value="UniProtKB-UniPathway"/>
</dbReference>
<evidence type="ECO:0000256" key="3">
    <source>
        <dbReference type="ARBA" id="ARBA00022502"/>
    </source>
</evidence>
<feature type="transmembrane region" description="Helical" evidence="8">
    <location>
        <begin position="112"/>
        <end position="130"/>
    </location>
</feature>
<feature type="transmembrane region" description="Helical" evidence="8">
    <location>
        <begin position="181"/>
        <end position="209"/>
    </location>
</feature>
<evidence type="ECO:0000256" key="2">
    <source>
        <dbReference type="ARBA" id="ARBA00004687"/>
    </source>
</evidence>
<feature type="transmembrane region" description="Helical" evidence="8">
    <location>
        <begin position="12"/>
        <end position="32"/>
    </location>
</feature>
<reference evidence="9" key="1">
    <citation type="submission" date="2021-01" db="EMBL/GenBank/DDBJ databases">
        <authorList>
            <person name="Corre E."/>
            <person name="Pelletier E."/>
            <person name="Niang G."/>
            <person name="Scheremetjew M."/>
            <person name="Finn R."/>
            <person name="Kale V."/>
            <person name="Holt S."/>
            <person name="Cochrane G."/>
            <person name="Meng A."/>
            <person name="Brown T."/>
            <person name="Cohen L."/>
        </authorList>
    </citation>
    <scope>NUCLEOTIDE SEQUENCE</scope>
    <source>
        <strain evidence="9">CCMP722</strain>
    </source>
</reference>
<dbReference type="GO" id="GO:0005789">
    <property type="term" value="C:endoplasmic reticulum membrane"/>
    <property type="evidence" value="ECO:0007669"/>
    <property type="project" value="UniProtKB-SubCell"/>
</dbReference>
<keyword evidence="5" id="KW-0256">Endoplasmic reticulum</keyword>
<keyword evidence="3" id="KW-0337">GPI-anchor biosynthesis</keyword>
<organism evidence="9">
    <name type="scientific">Pyramimonas obovata</name>
    <dbReference type="NCBI Taxonomy" id="1411642"/>
    <lineage>
        <taxon>Eukaryota</taxon>
        <taxon>Viridiplantae</taxon>
        <taxon>Chlorophyta</taxon>
        <taxon>Pyramimonadophyceae</taxon>
        <taxon>Pyramimonadales</taxon>
        <taxon>Pyramimonadaceae</taxon>
        <taxon>Pyramimonas</taxon>
        <taxon>Pyramimonas incertae sedis</taxon>
    </lineage>
</organism>
<proteinExistence type="predicted"/>
<evidence type="ECO:0008006" key="10">
    <source>
        <dbReference type="Google" id="ProtNLM"/>
    </source>
</evidence>
<comment type="pathway">
    <text evidence="2">Glycolipid biosynthesis; glycosylphosphatidylinositol-anchor biosynthesis.</text>
</comment>
<dbReference type="AlphaFoldDB" id="A0A7S0R248"/>
<evidence type="ECO:0000256" key="7">
    <source>
        <dbReference type="ARBA" id="ARBA00023136"/>
    </source>
</evidence>
<dbReference type="Pfam" id="PF06699">
    <property type="entry name" value="PIG-F"/>
    <property type="match status" value="1"/>
</dbReference>
<feature type="transmembrane region" description="Helical" evidence="8">
    <location>
        <begin position="151"/>
        <end position="169"/>
    </location>
</feature>
<evidence type="ECO:0000313" key="9">
    <source>
        <dbReference type="EMBL" id="CAD8664983.1"/>
    </source>
</evidence>
<feature type="transmembrane region" description="Helical" evidence="8">
    <location>
        <begin position="44"/>
        <end position="65"/>
    </location>
</feature>
<dbReference type="EMBL" id="HBFA01015481">
    <property type="protein sequence ID" value="CAD8664983.1"/>
    <property type="molecule type" value="Transcribed_RNA"/>
</dbReference>
<keyword evidence="7 8" id="KW-0472">Membrane</keyword>
<protein>
    <recommendedName>
        <fullName evidence="10">Phosphatidylinositol-glycan biosynthesis class F protein</fullName>
    </recommendedName>
</protein>
<sequence>MADVERTISLHAVAVQHIVLVASLGAGCWAVPRAYGITLVGSPTHVLLTIVPILSAVTLLTYSLGPMRDTTTWVATRLARGALGLVAGAVLFHVLAVLYGAPLIDKALNTHLWGWMVSCLAVAPSACVLGGDGDSWRRLYARASPSGFKEAALCIPAHGAVLGAWMGAWPIPLDWERPWQVWPITCTVGAVLGYIAALGVTHVVGWWMYTPKLKQKHL</sequence>
<name>A0A7S0R248_9CHLO</name>
<evidence type="ECO:0000256" key="6">
    <source>
        <dbReference type="ARBA" id="ARBA00022989"/>
    </source>
</evidence>
<keyword evidence="6 8" id="KW-1133">Transmembrane helix</keyword>
<dbReference type="UniPathway" id="UPA00196"/>
<accession>A0A7S0R248</accession>
<dbReference type="InterPro" id="IPR009580">
    <property type="entry name" value="GPI_biosynthesis_protein_Pig-F"/>
</dbReference>
<dbReference type="PROSITE" id="PS51257">
    <property type="entry name" value="PROKAR_LIPOPROTEIN"/>
    <property type="match status" value="1"/>
</dbReference>
<evidence type="ECO:0000256" key="5">
    <source>
        <dbReference type="ARBA" id="ARBA00022824"/>
    </source>
</evidence>
<feature type="transmembrane region" description="Helical" evidence="8">
    <location>
        <begin position="77"/>
        <end position="100"/>
    </location>
</feature>
<evidence type="ECO:0000256" key="1">
    <source>
        <dbReference type="ARBA" id="ARBA00004477"/>
    </source>
</evidence>
<gene>
    <name evidence="9" type="ORF">POBO1169_LOCUS7980</name>
</gene>